<dbReference type="Pfam" id="PF07715">
    <property type="entry name" value="Plug"/>
    <property type="match status" value="1"/>
</dbReference>
<dbReference type="InterPro" id="IPR039426">
    <property type="entry name" value="TonB-dep_rcpt-like"/>
</dbReference>
<dbReference type="Pfam" id="PF00593">
    <property type="entry name" value="TonB_dep_Rec_b-barrel"/>
    <property type="match status" value="1"/>
</dbReference>
<evidence type="ECO:0000256" key="10">
    <source>
        <dbReference type="ARBA" id="ARBA00023136"/>
    </source>
</evidence>
<name>A0A2N5Y3J9_9GAMM</name>
<evidence type="ECO:0000256" key="13">
    <source>
        <dbReference type="PROSITE-ProRule" id="PRU10144"/>
    </source>
</evidence>
<evidence type="ECO:0000313" key="19">
    <source>
        <dbReference type="Proteomes" id="UP000234845"/>
    </source>
</evidence>
<gene>
    <name evidence="18" type="ORF">CWI75_05920</name>
</gene>
<dbReference type="InterPro" id="IPR012910">
    <property type="entry name" value="Plug_dom"/>
</dbReference>
<dbReference type="AlphaFoldDB" id="A0A2N5Y3J9"/>
<evidence type="ECO:0000256" key="2">
    <source>
        <dbReference type="ARBA" id="ARBA00022448"/>
    </source>
</evidence>
<comment type="similarity">
    <text evidence="12 14">Belongs to the TonB-dependent receptor family.</text>
</comment>
<dbReference type="EMBL" id="PKLZ01000003">
    <property type="protein sequence ID" value="PLW82970.1"/>
    <property type="molecule type" value="Genomic_DNA"/>
</dbReference>
<dbReference type="PROSITE" id="PS52016">
    <property type="entry name" value="TONB_DEPENDENT_REC_3"/>
    <property type="match status" value="1"/>
</dbReference>
<organism evidence="18 19">
    <name type="scientific">Kineobactrum sediminis</name>
    <dbReference type="NCBI Taxonomy" id="1905677"/>
    <lineage>
        <taxon>Bacteria</taxon>
        <taxon>Pseudomonadati</taxon>
        <taxon>Pseudomonadota</taxon>
        <taxon>Gammaproteobacteria</taxon>
        <taxon>Cellvibrionales</taxon>
        <taxon>Halieaceae</taxon>
        <taxon>Kineobactrum</taxon>
    </lineage>
</organism>
<evidence type="ECO:0000256" key="5">
    <source>
        <dbReference type="ARBA" id="ARBA00022692"/>
    </source>
</evidence>
<protein>
    <submittedName>
        <fullName evidence="18">TonB-dependent receptor</fullName>
    </submittedName>
</protein>
<keyword evidence="8" id="KW-0406">Ion transport</keyword>
<keyword evidence="10 12" id="KW-0472">Membrane</keyword>
<evidence type="ECO:0000256" key="7">
    <source>
        <dbReference type="ARBA" id="ARBA00023004"/>
    </source>
</evidence>
<evidence type="ECO:0000256" key="1">
    <source>
        <dbReference type="ARBA" id="ARBA00004571"/>
    </source>
</evidence>
<dbReference type="PANTHER" id="PTHR32552">
    <property type="entry name" value="FERRICHROME IRON RECEPTOR-RELATED"/>
    <property type="match status" value="1"/>
</dbReference>
<evidence type="ECO:0000259" key="17">
    <source>
        <dbReference type="Pfam" id="PF07715"/>
    </source>
</evidence>
<keyword evidence="2 12" id="KW-0813">Transport</keyword>
<evidence type="ECO:0000256" key="11">
    <source>
        <dbReference type="ARBA" id="ARBA00023237"/>
    </source>
</evidence>
<dbReference type="GO" id="GO:0009279">
    <property type="term" value="C:cell outer membrane"/>
    <property type="evidence" value="ECO:0007669"/>
    <property type="project" value="UniProtKB-SubCell"/>
</dbReference>
<keyword evidence="11 12" id="KW-0998">Cell outer membrane</keyword>
<evidence type="ECO:0000256" key="9">
    <source>
        <dbReference type="ARBA" id="ARBA00023077"/>
    </source>
</evidence>
<keyword evidence="5 12" id="KW-0812">Transmembrane</keyword>
<comment type="caution">
    <text evidence="18">The sequence shown here is derived from an EMBL/GenBank/DDBJ whole genome shotgun (WGS) entry which is preliminary data.</text>
</comment>
<keyword evidence="19" id="KW-1185">Reference proteome</keyword>
<evidence type="ECO:0000313" key="18">
    <source>
        <dbReference type="EMBL" id="PLW82970.1"/>
    </source>
</evidence>
<keyword evidence="6 15" id="KW-0732">Signal</keyword>
<dbReference type="Gene3D" id="2.40.170.20">
    <property type="entry name" value="TonB-dependent receptor, beta-barrel domain"/>
    <property type="match status" value="1"/>
</dbReference>
<dbReference type="InterPro" id="IPR036942">
    <property type="entry name" value="Beta-barrel_TonB_sf"/>
</dbReference>
<keyword evidence="9 14" id="KW-0798">TonB box</keyword>
<dbReference type="Proteomes" id="UP000234845">
    <property type="component" value="Unassembled WGS sequence"/>
</dbReference>
<evidence type="ECO:0000256" key="12">
    <source>
        <dbReference type="PROSITE-ProRule" id="PRU01360"/>
    </source>
</evidence>
<keyword evidence="18" id="KW-0675">Receptor</keyword>
<dbReference type="GO" id="GO:0006826">
    <property type="term" value="P:iron ion transport"/>
    <property type="evidence" value="ECO:0007669"/>
    <property type="project" value="UniProtKB-KW"/>
</dbReference>
<dbReference type="InterPro" id="IPR010917">
    <property type="entry name" value="TonB_rcpt_CS"/>
</dbReference>
<keyword evidence="7" id="KW-0408">Iron</keyword>
<dbReference type="PROSITE" id="PS01156">
    <property type="entry name" value="TONB_DEPENDENT_REC_2"/>
    <property type="match status" value="1"/>
</dbReference>
<dbReference type="SUPFAM" id="SSF56935">
    <property type="entry name" value="Porins"/>
    <property type="match status" value="1"/>
</dbReference>
<feature type="domain" description="TonB-dependent receptor plug" evidence="17">
    <location>
        <begin position="46"/>
        <end position="148"/>
    </location>
</feature>
<dbReference type="RefSeq" id="WP_101520570.1">
    <property type="nucleotide sequence ID" value="NZ_PKLZ01000003.1"/>
</dbReference>
<comment type="subcellular location">
    <subcellularLocation>
        <location evidence="1 12">Cell outer membrane</location>
        <topology evidence="1 12">Multi-pass membrane protein</topology>
    </subcellularLocation>
</comment>
<evidence type="ECO:0000259" key="16">
    <source>
        <dbReference type="Pfam" id="PF00593"/>
    </source>
</evidence>
<feature type="short sequence motif" description="TonB C-terminal box" evidence="13">
    <location>
        <begin position="700"/>
        <end position="717"/>
    </location>
</feature>
<proteinExistence type="inferred from homology"/>
<sequence>MMNISRKKHLALSLTPLLCAPLAWSSELEEIRVTADFRQTAAALYPASLTVVDATTIKDRAAQHLEEVLNLAPNVNFAAGASRSRYLQIRGIGERSQFVDPINPSVGLTIDNINFSGIGNAATLFDVEQVEVLRGPQGTRFGAYGLAGMVNIVSAAPTEAFEGLLKAGIGNYDGRELGAVVSGGLAENLQGRLALQQYASDGFIRNDFLGRDDTGERDEKMARGRLRWQASDNLTVDSTVFYIDVDNGYDHFSLDNNRRTLSDEPGRDRQETVALGVTGTWTGNDHFSLAATVAIEHSDLEYGYDEDWTNTEICDGLACDSALWGFDWWYSSTDNYQRDREAQELDIRLVSSDDGKLFNTVDWTAGVYFYNKNEDLVRDYFNFDRGEESRFTNAYDTRHLALYGQLAAPLSDQLTLTIGGRVEDFSARYRDSRAVASSPNETLWGGEINLEYQLDASTVLYGLVSRGFKAGGVNGEALGRAEEKNFDDSVIAFLSERLAFETEVARNAEIGYKGAYLDGRWELRAALFYMERDDVQLRGWYNDGPLFVGYIDNGSSGRNQGMELETTVAVNDDLELFAGIGYLDTRIEDFLILEGSTLVNKSGRDQAHAPNYQYNVGARWSIAENLGVRVDVEGRDSFYFSDSHDRQSSAYTLLHASLDYRINNIDLKLWGRNLTDRDYAVRGFYFPNDPREFYEDDTAYIQLADPRTYGLSATYNF</sequence>
<feature type="signal peptide" evidence="15">
    <location>
        <begin position="1"/>
        <end position="25"/>
    </location>
</feature>
<evidence type="ECO:0000256" key="15">
    <source>
        <dbReference type="SAM" id="SignalP"/>
    </source>
</evidence>
<evidence type="ECO:0000256" key="3">
    <source>
        <dbReference type="ARBA" id="ARBA00022452"/>
    </source>
</evidence>
<keyword evidence="3 12" id="KW-1134">Transmembrane beta strand</keyword>
<dbReference type="PANTHER" id="PTHR32552:SF81">
    <property type="entry name" value="TONB-DEPENDENT OUTER MEMBRANE RECEPTOR"/>
    <property type="match status" value="1"/>
</dbReference>
<dbReference type="InterPro" id="IPR000531">
    <property type="entry name" value="Beta-barrel_TonB"/>
</dbReference>
<evidence type="ECO:0000256" key="14">
    <source>
        <dbReference type="RuleBase" id="RU003357"/>
    </source>
</evidence>
<accession>A0A2N5Y3J9</accession>
<reference evidence="19" key="1">
    <citation type="submission" date="2017-11" db="EMBL/GenBank/DDBJ databases">
        <title>The draft genome sequence of Chromatocurvus sp. F02.</title>
        <authorList>
            <person name="Du Z.-J."/>
            <person name="Chang Y.-Q."/>
        </authorList>
    </citation>
    <scope>NUCLEOTIDE SEQUENCE [LARGE SCALE GENOMIC DNA]</scope>
    <source>
        <strain evidence="19">F02</strain>
    </source>
</reference>
<evidence type="ECO:0000256" key="8">
    <source>
        <dbReference type="ARBA" id="ARBA00023065"/>
    </source>
</evidence>
<feature type="chain" id="PRO_5014795105" evidence="15">
    <location>
        <begin position="26"/>
        <end position="717"/>
    </location>
</feature>
<evidence type="ECO:0000256" key="4">
    <source>
        <dbReference type="ARBA" id="ARBA00022496"/>
    </source>
</evidence>
<keyword evidence="4" id="KW-0410">Iron transport</keyword>
<feature type="domain" description="TonB-dependent receptor-like beta-barrel" evidence="16">
    <location>
        <begin position="229"/>
        <end position="674"/>
    </location>
</feature>
<evidence type="ECO:0000256" key="6">
    <source>
        <dbReference type="ARBA" id="ARBA00022729"/>
    </source>
</evidence>